<feature type="non-terminal residue" evidence="1">
    <location>
        <position position="1"/>
    </location>
</feature>
<protein>
    <submittedName>
        <fullName evidence="1">Uncharacterized protein</fullName>
    </submittedName>
</protein>
<dbReference type="EMBL" id="AMZH03021989">
    <property type="protein sequence ID" value="RRT37697.1"/>
    <property type="molecule type" value="Genomic_DNA"/>
</dbReference>
<dbReference type="Proteomes" id="UP000287651">
    <property type="component" value="Unassembled WGS sequence"/>
</dbReference>
<reference evidence="1 2" key="1">
    <citation type="journal article" date="2014" name="Agronomy (Basel)">
        <title>A Draft Genome Sequence for Ensete ventricosum, the Drought-Tolerant Tree Against Hunger.</title>
        <authorList>
            <person name="Harrison J."/>
            <person name="Moore K.A."/>
            <person name="Paszkiewicz K."/>
            <person name="Jones T."/>
            <person name="Grant M."/>
            <person name="Ambacheew D."/>
            <person name="Muzemil S."/>
            <person name="Studholme D.J."/>
        </authorList>
    </citation>
    <scope>NUCLEOTIDE SEQUENCE [LARGE SCALE GENOMIC DNA]</scope>
</reference>
<sequence>EVLRQGLVGVGGFPTRPLRRSSQYPDLLPERAECVFRAGKKGHSFRCQENVLYSPGREDLTSAITSGVAVAYGESISAEVWRKGVARHVTFMTLNCLADMSYGRLHLGCRRGCGVGVGLLPTRLLTWPLG</sequence>
<accession>A0A426XDZ7</accession>
<gene>
    <name evidence="1" type="ORF">B296_00056769</name>
</gene>
<organism evidence="1 2">
    <name type="scientific">Ensete ventricosum</name>
    <name type="common">Abyssinian banana</name>
    <name type="synonym">Musa ensete</name>
    <dbReference type="NCBI Taxonomy" id="4639"/>
    <lineage>
        <taxon>Eukaryota</taxon>
        <taxon>Viridiplantae</taxon>
        <taxon>Streptophyta</taxon>
        <taxon>Embryophyta</taxon>
        <taxon>Tracheophyta</taxon>
        <taxon>Spermatophyta</taxon>
        <taxon>Magnoliopsida</taxon>
        <taxon>Liliopsida</taxon>
        <taxon>Zingiberales</taxon>
        <taxon>Musaceae</taxon>
        <taxon>Ensete</taxon>
    </lineage>
</organism>
<evidence type="ECO:0000313" key="1">
    <source>
        <dbReference type="EMBL" id="RRT37697.1"/>
    </source>
</evidence>
<comment type="caution">
    <text evidence="1">The sequence shown here is derived from an EMBL/GenBank/DDBJ whole genome shotgun (WGS) entry which is preliminary data.</text>
</comment>
<proteinExistence type="predicted"/>
<evidence type="ECO:0000313" key="2">
    <source>
        <dbReference type="Proteomes" id="UP000287651"/>
    </source>
</evidence>
<dbReference type="AlphaFoldDB" id="A0A426XDZ7"/>
<name>A0A426XDZ7_ENSVE</name>